<dbReference type="CDD" id="cd11325">
    <property type="entry name" value="AmyAc_GTHase"/>
    <property type="match status" value="1"/>
</dbReference>
<dbReference type="SMART" id="SM00642">
    <property type="entry name" value="Aamy"/>
    <property type="match status" value="1"/>
</dbReference>
<dbReference type="InterPro" id="IPR006048">
    <property type="entry name" value="A-amylase/branching_C"/>
</dbReference>
<dbReference type="SUPFAM" id="SSF81296">
    <property type="entry name" value="E set domains"/>
    <property type="match status" value="1"/>
</dbReference>
<dbReference type="Gene3D" id="3.20.20.80">
    <property type="entry name" value="Glycosidases"/>
    <property type="match status" value="1"/>
</dbReference>
<proteinExistence type="inferred from homology"/>
<keyword evidence="6" id="KW-0378">Hydrolase</keyword>
<dbReference type="Gene3D" id="2.60.40.1180">
    <property type="entry name" value="Golgi alpha-mannosidase II"/>
    <property type="match status" value="1"/>
</dbReference>
<protein>
    <recommendedName>
        <fullName evidence="3">1,4-alpha-glucan branching enzyme</fullName>
        <ecNumber evidence="3">2.4.1.18</ecNumber>
    </recommendedName>
</protein>
<organism evidence="6 7">
    <name type="scientific">Propioniciclava soli</name>
    <dbReference type="NCBI Taxonomy" id="2775081"/>
    <lineage>
        <taxon>Bacteria</taxon>
        <taxon>Bacillati</taxon>
        <taxon>Actinomycetota</taxon>
        <taxon>Actinomycetes</taxon>
        <taxon>Propionibacteriales</taxon>
        <taxon>Propionibacteriaceae</taxon>
        <taxon>Propioniciclava</taxon>
    </lineage>
</organism>
<comment type="catalytic activity">
    <reaction evidence="1">
        <text>Transfers a segment of a (1-&gt;4)-alpha-D-glucan chain to a primary hydroxy group in a similar glucan chain.</text>
        <dbReference type="EC" id="2.4.1.18"/>
    </reaction>
</comment>
<dbReference type="RefSeq" id="WP_232549870.1">
    <property type="nucleotide sequence ID" value="NZ_CP115965.1"/>
</dbReference>
<dbReference type="InterPro" id="IPR037439">
    <property type="entry name" value="Branching_enzy"/>
</dbReference>
<feature type="domain" description="Glycosyl hydrolase family 13 catalytic" evidence="5">
    <location>
        <begin position="121"/>
        <end position="473"/>
    </location>
</feature>
<evidence type="ECO:0000313" key="6">
    <source>
        <dbReference type="EMBL" id="WZW98023.1"/>
    </source>
</evidence>
<dbReference type="Pfam" id="PF02806">
    <property type="entry name" value="Alpha-amylase_C"/>
    <property type="match status" value="1"/>
</dbReference>
<dbReference type="InterPro" id="IPR014756">
    <property type="entry name" value="Ig_E-set"/>
</dbReference>
<dbReference type="SUPFAM" id="SSF51011">
    <property type="entry name" value="Glycosyl hydrolase domain"/>
    <property type="match status" value="1"/>
</dbReference>
<dbReference type="InterPro" id="IPR006047">
    <property type="entry name" value="GH13_cat_dom"/>
</dbReference>
<dbReference type="PANTHER" id="PTHR43651:SF11">
    <property type="entry name" value="MALTO-OLIGOSYLTREHALOSE TREHALOHYDROLASE"/>
    <property type="match status" value="1"/>
</dbReference>
<dbReference type="InterPro" id="IPR013783">
    <property type="entry name" value="Ig-like_fold"/>
</dbReference>
<name>A0ABZ3C6A9_9ACTN</name>
<dbReference type="Gene3D" id="2.60.40.10">
    <property type="entry name" value="Immunoglobulins"/>
    <property type="match status" value="1"/>
</dbReference>
<keyword evidence="4" id="KW-0808">Transferase</keyword>
<dbReference type="PIRSF" id="PIRSF000463">
    <property type="entry name" value="GlgB"/>
    <property type="match status" value="1"/>
</dbReference>
<dbReference type="GO" id="GO:0016787">
    <property type="term" value="F:hydrolase activity"/>
    <property type="evidence" value="ECO:0007669"/>
    <property type="project" value="UniProtKB-KW"/>
</dbReference>
<dbReference type="Proteomes" id="UP001434337">
    <property type="component" value="Chromosome"/>
</dbReference>
<evidence type="ECO:0000256" key="2">
    <source>
        <dbReference type="ARBA" id="ARBA00009000"/>
    </source>
</evidence>
<keyword evidence="7" id="KW-1185">Reference proteome</keyword>
<comment type="similarity">
    <text evidence="2">Belongs to the glycosyl hydrolase 13 family. GlgB subfamily.</text>
</comment>
<evidence type="ECO:0000256" key="4">
    <source>
        <dbReference type="ARBA" id="ARBA00022679"/>
    </source>
</evidence>
<dbReference type="InterPro" id="IPR013780">
    <property type="entry name" value="Glyco_hydro_b"/>
</dbReference>
<dbReference type="InterPro" id="IPR044143">
    <property type="entry name" value="GlgB_N_E_set_prok"/>
</dbReference>
<dbReference type="InterPro" id="IPR004193">
    <property type="entry name" value="Glyco_hydro_13_N"/>
</dbReference>
<dbReference type="SUPFAM" id="SSF51445">
    <property type="entry name" value="(Trans)glycosidases"/>
    <property type="match status" value="1"/>
</dbReference>
<accession>A0ABZ3C6A9</accession>
<dbReference type="InterPro" id="IPR017853">
    <property type="entry name" value="GH"/>
</dbReference>
<sequence>MAAHLPGMGAIKASRGFAFRVWAPHADAVSVFGEFNDWDAEANPLKSEGNGYWYVRVPKAKAGHEYKFWITNGENSFARRDPYAPQVTDSVGNAVIYDQAAFDWEGTQAHCPPHHELVIYELHVGTFNQGPDADGTLHDVVDRLDQLRDLGVNAIQLMPVAEFAGDMSWGYNPADPFAVESSYGGPDALKTLVRAAHQRGLAVILDVVYNHFGPSDLDLWQFDGWQENGLGGIYFYNDWRSATPWGDTRPDYGREEVRRYIRDNALMWLREYHMDGLRLDMTPYMRSVDGTEFNLPEGWSLMRWLSETMREEFPGRIIIAEDLHGDASVTSLAEGGAGFHAQWDSQFVHPVREALEKTNDAWRSLAEVSSALTHSYGDPFARVIYTESHDEVANGRSRVPASVDEGDQSGWAAQKRSTLGAALMLTAPGIPMLFQGQEFLEGGWFRDDVPLDWRRREDFAGIANLYADLITLRLNRWGSTRGLTAGNIDVFHADEEANLLAYHRWADGGPGDSVVVVANLSAQALEHRRIGLPAAGRWTLRFNSDAPSYSALFGTLASFDLDAGTDGADGLPCSAEVTVAPYSVLIYSQDA</sequence>
<evidence type="ECO:0000259" key="5">
    <source>
        <dbReference type="SMART" id="SM00642"/>
    </source>
</evidence>
<evidence type="ECO:0000313" key="7">
    <source>
        <dbReference type="Proteomes" id="UP001434337"/>
    </source>
</evidence>
<dbReference type="Pfam" id="PF02922">
    <property type="entry name" value="CBM_48"/>
    <property type="match status" value="1"/>
</dbReference>
<reference evidence="6 7" key="1">
    <citation type="journal article" date="2023" name="Environ Microbiome">
        <title>A coral-associated actinobacterium mitigates coral bleaching under heat stress.</title>
        <authorList>
            <person name="Li J."/>
            <person name="Zou Y."/>
            <person name="Li Q."/>
            <person name="Zhang J."/>
            <person name="Bourne D.G."/>
            <person name="Lyu Y."/>
            <person name="Liu C."/>
            <person name="Zhang S."/>
        </authorList>
    </citation>
    <scope>NUCLEOTIDE SEQUENCE [LARGE SCALE GENOMIC DNA]</scope>
    <source>
        <strain evidence="6 7">SCSIO 13291</strain>
    </source>
</reference>
<dbReference type="EMBL" id="CP115965">
    <property type="protein sequence ID" value="WZW98023.1"/>
    <property type="molecule type" value="Genomic_DNA"/>
</dbReference>
<dbReference type="PANTHER" id="PTHR43651">
    <property type="entry name" value="1,4-ALPHA-GLUCAN-BRANCHING ENZYME"/>
    <property type="match status" value="1"/>
</dbReference>
<evidence type="ECO:0000256" key="3">
    <source>
        <dbReference type="ARBA" id="ARBA00012541"/>
    </source>
</evidence>
<dbReference type="EC" id="2.4.1.18" evidence="3"/>
<evidence type="ECO:0000256" key="1">
    <source>
        <dbReference type="ARBA" id="ARBA00000826"/>
    </source>
</evidence>
<dbReference type="CDD" id="cd02855">
    <property type="entry name" value="E_set_GBE_prok_N"/>
    <property type="match status" value="1"/>
</dbReference>
<gene>
    <name evidence="6" type="ORF">PCC79_14160</name>
</gene>
<dbReference type="Pfam" id="PF00128">
    <property type="entry name" value="Alpha-amylase"/>
    <property type="match status" value="2"/>
</dbReference>